<keyword evidence="2 3" id="KW-0802">TPR repeat</keyword>
<dbReference type="STRING" id="2903.R1C6Y4"/>
<evidence type="ECO:0000313" key="5">
    <source>
        <dbReference type="Proteomes" id="UP000013827"/>
    </source>
</evidence>
<dbReference type="InterPro" id="IPR011990">
    <property type="entry name" value="TPR-like_helical_dom_sf"/>
</dbReference>
<proteinExistence type="predicted"/>
<protein>
    <submittedName>
        <fullName evidence="4">Uncharacterized protein</fullName>
    </submittedName>
</protein>
<dbReference type="Pfam" id="PF12569">
    <property type="entry name" value="NatA_aux_su"/>
    <property type="match status" value="1"/>
</dbReference>
<evidence type="ECO:0000256" key="3">
    <source>
        <dbReference type="PROSITE-ProRule" id="PRU00339"/>
    </source>
</evidence>
<dbReference type="SUPFAM" id="SSF48452">
    <property type="entry name" value="TPR-like"/>
    <property type="match status" value="1"/>
</dbReference>
<dbReference type="PANTHER" id="PTHR22767:SF2">
    <property type="entry name" value="N(ALPHA)-ACETYLTRANSFERASE 15_16, ISOFORM A"/>
    <property type="match status" value="1"/>
</dbReference>
<keyword evidence="5" id="KW-1185">Reference proteome</keyword>
<evidence type="ECO:0000313" key="4">
    <source>
        <dbReference type="EnsemblProtists" id="EOD17952"/>
    </source>
</evidence>
<dbReference type="PANTHER" id="PTHR22767">
    <property type="entry name" value="N-TERMINAL ACETYLTRANSFERASE-RELATED"/>
    <property type="match status" value="1"/>
</dbReference>
<dbReference type="EnsemblProtists" id="EOD17952">
    <property type="protein sequence ID" value="EOD17952"/>
    <property type="gene ID" value="EMIHUDRAFT_432230"/>
</dbReference>
<keyword evidence="1" id="KW-0677">Repeat</keyword>
<dbReference type="RefSeq" id="XP_005770381.1">
    <property type="nucleotide sequence ID" value="XM_005770324.1"/>
</dbReference>
<dbReference type="GO" id="GO:0005737">
    <property type="term" value="C:cytoplasm"/>
    <property type="evidence" value="ECO:0007669"/>
    <property type="project" value="UniProtKB-ARBA"/>
</dbReference>
<organism evidence="4 5">
    <name type="scientific">Emiliania huxleyi (strain CCMP1516)</name>
    <dbReference type="NCBI Taxonomy" id="280463"/>
    <lineage>
        <taxon>Eukaryota</taxon>
        <taxon>Haptista</taxon>
        <taxon>Haptophyta</taxon>
        <taxon>Prymnesiophyceae</taxon>
        <taxon>Isochrysidales</taxon>
        <taxon>Noelaerhabdaceae</taxon>
        <taxon>Emiliania</taxon>
    </lineage>
</organism>
<dbReference type="HOGENOM" id="CLU_073761_0_1_1"/>
<dbReference type="KEGG" id="ehx:EMIHUDRAFT_432230"/>
<dbReference type="Gene3D" id="1.25.40.1040">
    <property type="match status" value="1"/>
</dbReference>
<dbReference type="AlphaFoldDB" id="A0A0D3J367"/>
<dbReference type="GeneID" id="19045953"/>
<dbReference type="eggNOG" id="KOG1156">
    <property type="taxonomic scope" value="Eukaryota"/>
</dbReference>
<dbReference type="PROSITE" id="PS50005">
    <property type="entry name" value="TPR"/>
    <property type="match status" value="1"/>
</dbReference>
<accession>A0A0D3J367</accession>
<dbReference type="InterPro" id="IPR021183">
    <property type="entry name" value="NatA_aux_su"/>
</dbReference>
<reference evidence="5" key="1">
    <citation type="journal article" date="2013" name="Nature">
        <title>Pan genome of the phytoplankton Emiliania underpins its global distribution.</title>
        <authorList>
            <person name="Read B.A."/>
            <person name="Kegel J."/>
            <person name="Klute M.J."/>
            <person name="Kuo A."/>
            <person name="Lefebvre S.C."/>
            <person name="Maumus F."/>
            <person name="Mayer C."/>
            <person name="Miller J."/>
            <person name="Monier A."/>
            <person name="Salamov A."/>
            <person name="Young J."/>
            <person name="Aguilar M."/>
            <person name="Claverie J.M."/>
            <person name="Frickenhaus S."/>
            <person name="Gonzalez K."/>
            <person name="Herman E.K."/>
            <person name="Lin Y.C."/>
            <person name="Napier J."/>
            <person name="Ogata H."/>
            <person name="Sarno A.F."/>
            <person name="Shmutz J."/>
            <person name="Schroeder D."/>
            <person name="de Vargas C."/>
            <person name="Verret F."/>
            <person name="von Dassow P."/>
            <person name="Valentin K."/>
            <person name="Van de Peer Y."/>
            <person name="Wheeler G."/>
            <person name="Dacks J.B."/>
            <person name="Delwiche C.F."/>
            <person name="Dyhrman S.T."/>
            <person name="Glockner G."/>
            <person name="John U."/>
            <person name="Richards T."/>
            <person name="Worden A.Z."/>
            <person name="Zhang X."/>
            <person name="Grigoriev I.V."/>
            <person name="Allen A.E."/>
            <person name="Bidle K."/>
            <person name="Borodovsky M."/>
            <person name="Bowler C."/>
            <person name="Brownlee C."/>
            <person name="Cock J.M."/>
            <person name="Elias M."/>
            <person name="Gladyshev V.N."/>
            <person name="Groth M."/>
            <person name="Guda C."/>
            <person name="Hadaegh A."/>
            <person name="Iglesias-Rodriguez M.D."/>
            <person name="Jenkins J."/>
            <person name="Jones B.M."/>
            <person name="Lawson T."/>
            <person name="Leese F."/>
            <person name="Lindquist E."/>
            <person name="Lobanov A."/>
            <person name="Lomsadze A."/>
            <person name="Malik S.B."/>
            <person name="Marsh M.E."/>
            <person name="Mackinder L."/>
            <person name="Mock T."/>
            <person name="Mueller-Roeber B."/>
            <person name="Pagarete A."/>
            <person name="Parker M."/>
            <person name="Probert I."/>
            <person name="Quesneville H."/>
            <person name="Raines C."/>
            <person name="Rensing S.A."/>
            <person name="Riano-Pachon D.M."/>
            <person name="Richier S."/>
            <person name="Rokitta S."/>
            <person name="Shiraiwa Y."/>
            <person name="Soanes D.M."/>
            <person name="van der Giezen M."/>
            <person name="Wahlund T.M."/>
            <person name="Williams B."/>
            <person name="Wilson W."/>
            <person name="Wolfe G."/>
            <person name="Wurch L.L."/>
        </authorList>
    </citation>
    <scope>NUCLEOTIDE SEQUENCE</scope>
</reference>
<name>A0A0D3J367_EMIH1</name>
<dbReference type="Proteomes" id="UP000013827">
    <property type="component" value="Unassembled WGS sequence"/>
</dbReference>
<reference evidence="4" key="2">
    <citation type="submission" date="2024-10" db="UniProtKB">
        <authorList>
            <consortium name="EnsemblProtists"/>
        </authorList>
    </citation>
    <scope>IDENTIFICATION</scope>
</reference>
<feature type="repeat" description="TPR" evidence="3">
    <location>
        <begin position="77"/>
        <end position="110"/>
    </location>
</feature>
<evidence type="ECO:0000256" key="2">
    <source>
        <dbReference type="ARBA" id="ARBA00022803"/>
    </source>
</evidence>
<evidence type="ECO:0000256" key="1">
    <source>
        <dbReference type="ARBA" id="ARBA00022737"/>
    </source>
</evidence>
<dbReference type="InterPro" id="IPR019734">
    <property type="entry name" value="TPR_rpt"/>
</dbReference>
<dbReference type="PaxDb" id="2903-EOD17952"/>
<sequence length="333" mass="37763">MAPPLPAKEATLFKAIVKHYELKSYKKGLRAADQVLKKFPEHGETIAMKARPPSLMEKLEVHSGCEEIPCTSKPIAQVCWHVYGLLYRSDREYAQAIKCYRGALRHEPENVKILRDLSMLQIQLRLLPGFLETRQKLLTMKPTNRMHWFTFAVALHLVGRYDEAVGVVEAYERTLEGSDEPSKEPYEYSEMLLYKNTLYEEAGQPQKALDDLDAIKEKVADRTGWRERRAALLLAVGRHGEAGEEYLALLKRNPEHFGWHAGLQAAELQTATPTERWLSAEVTAEAEATLAALYSKLQKAYPKSQACMRLPLDFTRSPPAFAAALDAYARSYV</sequence>